<dbReference type="Proteomes" id="UP001057402">
    <property type="component" value="Chromosome 4"/>
</dbReference>
<name>A0ACB9RJ45_9MYRT</name>
<gene>
    <name evidence="1" type="ORF">MLD38_015082</name>
</gene>
<reference evidence="2" key="1">
    <citation type="journal article" date="2023" name="Front. Plant Sci.">
        <title>Chromosomal-level genome assembly of Melastoma candidum provides insights into trichome evolution.</title>
        <authorList>
            <person name="Zhong Y."/>
            <person name="Wu W."/>
            <person name="Sun C."/>
            <person name="Zou P."/>
            <person name="Liu Y."/>
            <person name="Dai S."/>
            <person name="Zhou R."/>
        </authorList>
    </citation>
    <scope>NUCLEOTIDE SEQUENCE [LARGE SCALE GENOMIC DNA]</scope>
</reference>
<sequence>MTRETMSFLRRRRGYIPDGDDSDVDDKHEKAGRKEKKKKKRDGGKRARWSCVDSCCWTVGFACSCWWLLMFVYNALPASFPQYVKEEITGGPMPDPPGEEVVGRNVWRTVQKVRDQTLSQMKSNIELMVATSGGKRVVVIPHSMGVLYFLHFMKWVEATPPMGSGGGKDWCAKHIKAIMNIGGPFLGVPKAVSGLFFLLKHEILLSPGLLHPVSLIRIYLVCKHCSI</sequence>
<dbReference type="EMBL" id="CM042883">
    <property type="protein sequence ID" value="KAI4377463.1"/>
    <property type="molecule type" value="Genomic_DNA"/>
</dbReference>
<protein>
    <submittedName>
        <fullName evidence="1">Uncharacterized protein</fullName>
    </submittedName>
</protein>
<organism evidence="1 2">
    <name type="scientific">Melastoma candidum</name>
    <dbReference type="NCBI Taxonomy" id="119954"/>
    <lineage>
        <taxon>Eukaryota</taxon>
        <taxon>Viridiplantae</taxon>
        <taxon>Streptophyta</taxon>
        <taxon>Embryophyta</taxon>
        <taxon>Tracheophyta</taxon>
        <taxon>Spermatophyta</taxon>
        <taxon>Magnoliopsida</taxon>
        <taxon>eudicotyledons</taxon>
        <taxon>Gunneridae</taxon>
        <taxon>Pentapetalae</taxon>
        <taxon>rosids</taxon>
        <taxon>malvids</taxon>
        <taxon>Myrtales</taxon>
        <taxon>Melastomataceae</taxon>
        <taxon>Melastomatoideae</taxon>
        <taxon>Melastomateae</taxon>
        <taxon>Melastoma</taxon>
    </lineage>
</organism>
<accession>A0ACB9RJ45</accession>
<evidence type="ECO:0000313" key="1">
    <source>
        <dbReference type="EMBL" id="KAI4377463.1"/>
    </source>
</evidence>
<proteinExistence type="predicted"/>
<comment type="caution">
    <text evidence="1">The sequence shown here is derived from an EMBL/GenBank/DDBJ whole genome shotgun (WGS) entry which is preliminary data.</text>
</comment>
<keyword evidence="2" id="KW-1185">Reference proteome</keyword>
<evidence type="ECO:0000313" key="2">
    <source>
        <dbReference type="Proteomes" id="UP001057402"/>
    </source>
</evidence>